<name>A0A917UXH4_9PSED</name>
<sequence>MALFSIVTINWNNLAGLEKTYRSVASQTCKDYRWIVVDGASTDGGVEWLNALNDPHAEITSEKDKGIYDAMNKGLERSTLTDGYTLFMNSGDTFADEHVLEKVANAIKSAPKRPRFVWGDYYTQREDSPTRAHTAKDADKLWVGMLSSHQAMYFENQRLRQQQTRFREKYRLSADYCMLIEFVKDIPRDELLKLSFPLCVFDMTGISETQRFAALKEDMQIRRLFLKLSSPHSFLLYLLHYAHTHTKMLRANFGR</sequence>
<dbReference type="PANTHER" id="PTHR43685">
    <property type="entry name" value="GLYCOSYLTRANSFERASE"/>
    <property type="match status" value="1"/>
</dbReference>
<dbReference type="SUPFAM" id="SSF53448">
    <property type="entry name" value="Nucleotide-diphospho-sugar transferases"/>
    <property type="match status" value="1"/>
</dbReference>
<feature type="domain" description="Glycosyltransferase 2-like" evidence="2">
    <location>
        <begin position="5"/>
        <end position="147"/>
    </location>
</feature>
<dbReference type="InterPro" id="IPR050834">
    <property type="entry name" value="Glycosyltransf_2"/>
</dbReference>
<dbReference type="EMBL" id="BMPO01000004">
    <property type="protein sequence ID" value="GGJ93166.1"/>
    <property type="molecule type" value="Genomic_DNA"/>
</dbReference>
<comment type="caution">
    <text evidence="3">The sequence shown here is derived from an EMBL/GenBank/DDBJ whole genome shotgun (WGS) entry which is preliminary data.</text>
</comment>
<dbReference type="AlphaFoldDB" id="A0A917UXH4"/>
<gene>
    <name evidence="3" type="ORF">GCM10009304_18800</name>
</gene>
<dbReference type="InterPro" id="IPR001173">
    <property type="entry name" value="Glyco_trans_2-like"/>
</dbReference>
<proteinExistence type="predicted"/>
<evidence type="ECO:0000256" key="1">
    <source>
        <dbReference type="ARBA" id="ARBA00022519"/>
    </source>
</evidence>
<evidence type="ECO:0000259" key="2">
    <source>
        <dbReference type="Pfam" id="PF00535"/>
    </source>
</evidence>
<evidence type="ECO:0000313" key="3">
    <source>
        <dbReference type="EMBL" id="GGJ93166.1"/>
    </source>
</evidence>
<dbReference type="PANTHER" id="PTHR43685:SF2">
    <property type="entry name" value="GLYCOSYLTRANSFERASE 2-LIKE DOMAIN-CONTAINING PROTEIN"/>
    <property type="match status" value="1"/>
</dbReference>
<keyword evidence="1" id="KW-0997">Cell inner membrane</keyword>
<reference evidence="3" key="2">
    <citation type="submission" date="2020-09" db="EMBL/GenBank/DDBJ databases">
        <authorList>
            <person name="Sun Q."/>
            <person name="Ohkuma M."/>
        </authorList>
    </citation>
    <scope>NUCLEOTIDE SEQUENCE</scope>
    <source>
        <strain evidence="3">JCM 30078</strain>
    </source>
</reference>
<evidence type="ECO:0000313" key="4">
    <source>
        <dbReference type="Proteomes" id="UP000635983"/>
    </source>
</evidence>
<keyword evidence="4" id="KW-1185">Reference proteome</keyword>
<keyword evidence="1" id="KW-0472">Membrane</keyword>
<accession>A0A917UXH4</accession>
<reference evidence="3" key="1">
    <citation type="journal article" date="2014" name="Int. J. Syst. Evol. Microbiol.">
        <title>Complete genome sequence of Corynebacterium casei LMG S-19264T (=DSM 44701T), isolated from a smear-ripened cheese.</title>
        <authorList>
            <consortium name="US DOE Joint Genome Institute (JGI-PGF)"/>
            <person name="Walter F."/>
            <person name="Albersmeier A."/>
            <person name="Kalinowski J."/>
            <person name="Ruckert C."/>
        </authorList>
    </citation>
    <scope>NUCLEOTIDE SEQUENCE</scope>
    <source>
        <strain evidence="3">JCM 30078</strain>
    </source>
</reference>
<keyword evidence="1" id="KW-1003">Cell membrane</keyword>
<dbReference type="InterPro" id="IPR029044">
    <property type="entry name" value="Nucleotide-diphossugar_trans"/>
</dbReference>
<dbReference type="Pfam" id="PF00535">
    <property type="entry name" value="Glycos_transf_2"/>
    <property type="match status" value="1"/>
</dbReference>
<protein>
    <submittedName>
        <fullName evidence="3">Colanic acid biosynthesis glycosyltransferase WcaE</fullName>
    </submittedName>
</protein>
<dbReference type="RefSeq" id="WP_188982969.1">
    <property type="nucleotide sequence ID" value="NZ_BMPO01000004.1"/>
</dbReference>
<organism evidence="3 4">
    <name type="scientific">Pseudomonas matsuisoli</name>
    <dbReference type="NCBI Taxonomy" id="1515666"/>
    <lineage>
        <taxon>Bacteria</taxon>
        <taxon>Pseudomonadati</taxon>
        <taxon>Pseudomonadota</taxon>
        <taxon>Gammaproteobacteria</taxon>
        <taxon>Pseudomonadales</taxon>
        <taxon>Pseudomonadaceae</taxon>
        <taxon>Pseudomonas</taxon>
    </lineage>
</organism>
<dbReference type="Gene3D" id="3.90.550.10">
    <property type="entry name" value="Spore Coat Polysaccharide Biosynthesis Protein SpsA, Chain A"/>
    <property type="match status" value="1"/>
</dbReference>
<dbReference type="Proteomes" id="UP000635983">
    <property type="component" value="Unassembled WGS sequence"/>
</dbReference>